<dbReference type="InterPro" id="IPR028098">
    <property type="entry name" value="Glyco_trans_4-like_N"/>
</dbReference>
<evidence type="ECO:0000313" key="7">
    <source>
        <dbReference type="Proteomes" id="UP000253817"/>
    </source>
</evidence>
<dbReference type="GO" id="GO:1901137">
    <property type="term" value="P:carbohydrate derivative biosynthetic process"/>
    <property type="evidence" value="ECO:0007669"/>
    <property type="project" value="UniProtKB-ARBA"/>
</dbReference>
<evidence type="ECO:0000256" key="2">
    <source>
        <dbReference type="ARBA" id="ARBA00022679"/>
    </source>
</evidence>
<keyword evidence="1" id="KW-0328">Glycosyltransferase</keyword>
<dbReference type="CDD" id="cd03801">
    <property type="entry name" value="GT4_PimA-like"/>
    <property type="match status" value="1"/>
</dbReference>
<comment type="caution">
    <text evidence="6">The sequence shown here is derived from an EMBL/GenBank/DDBJ whole genome shotgun (WGS) entry which is preliminary data.</text>
</comment>
<evidence type="ECO:0000313" key="6">
    <source>
        <dbReference type="EMBL" id="RNM42460.1"/>
    </source>
</evidence>
<feature type="domain" description="Glycosyltransferase subfamily 4-like N-terminal" evidence="4">
    <location>
        <begin position="24"/>
        <end position="193"/>
    </location>
</feature>
<dbReference type="PANTHER" id="PTHR45947:SF3">
    <property type="entry name" value="SULFOQUINOVOSYL TRANSFERASE SQD2"/>
    <property type="match status" value="1"/>
</dbReference>
<dbReference type="AlphaFoldDB" id="A0A3N0J186"/>
<dbReference type="EMBL" id="PPTT01000005">
    <property type="protein sequence ID" value="RDB70475.1"/>
    <property type="molecule type" value="Genomic_DNA"/>
</dbReference>
<dbReference type="Proteomes" id="UP000253817">
    <property type="component" value="Unassembled WGS sequence"/>
</dbReference>
<reference evidence="5 7" key="1">
    <citation type="journal article" date="2018" name="Elife">
        <title>Discovery and characterization of a prevalent human gut bacterial enzyme sufficient for the inactivation of a family of plant toxins.</title>
        <authorList>
            <person name="Koppel N."/>
            <person name="Bisanz J.E."/>
            <person name="Pandelia M.E."/>
            <person name="Turnbaugh P.J."/>
            <person name="Balskus E.P."/>
        </authorList>
    </citation>
    <scope>NUCLEOTIDE SEQUENCE [LARGE SCALE GENOMIC DNA]</scope>
    <source>
        <strain evidence="5 7">DSM 16107</strain>
    </source>
</reference>
<reference evidence="6" key="3">
    <citation type="journal article" date="2019" name="Microbiol. Resour. Announc.">
        <title>Draft Genome Sequences of Type Strains of Gordonibacter faecihominis, Paraeggerthella hongkongensis, Parvibacter caecicola,Slackia equolifaciens, Slackia faecicanis, and Slackia isoflavoniconvertens.</title>
        <authorList>
            <person name="Danylec N."/>
            <person name="Stoll D.A."/>
            <person name="Dotsch A."/>
            <person name="Huch M."/>
        </authorList>
    </citation>
    <scope>NUCLEOTIDE SEQUENCE</scope>
    <source>
        <strain evidence="6">DSM 16107</strain>
    </source>
</reference>
<reference evidence="8" key="2">
    <citation type="submission" date="2018-05" db="EMBL/GenBank/DDBJ databases">
        <title>Genome Sequencing of selected type strains of the family Eggerthellaceae.</title>
        <authorList>
            <person name="Danylec N."/>
            <person name="Stoll D.A."/>
            <person name="Doetsch A."/>
            <person name="Huch M."/>
        </authorList>
    </citation>
    <scope>NUCLEOTIDE SEQUENCE [LARGE SCALE GENOMIC DNA]</scope>
    <source>
        <strain evidence="8">DSM 16107</strain>
    </source>
</reference>
<feature type="domain" description="Glycosyl transferase family 1" evidence="3">
    <location>
        <begin position="205"/>
        <end position="362"/>
    </location>
</feature>
<evidence type="ECO:0000313" key="5">
    <source>
        <dbReference type="EMBL" id="RDB70475.1"/>
    </source>
</evidence>
<dbReference type="Gene3D" id="3.40.50.2000">
    <property type="entry name" value="Glycogen Phosphorylase B"/>
    <property type="match status" value="2"/>
</dbReference>
<proteinExistence type="predicted"/>
<evidence type="ECO:0000259" key="4">
    <source>
        <dbReference type="Pfam" id="PF13439"/>
    </source>
</evidence>
<dbReference type="InterPro" id="IPR050194">
    <property type="entry name" value="Glycosyltransferase_grp1"/>
</dbReference>
<dbReference type="Pfam" id="PF00534">
    <property type="entry name" value="Glycos_transf_1"/>
    <property type="match status" value="1"/>
</dbReference>
<keyword evidence="2 6" id="KW-0808">Transferase</keyword>
<dbReference type="GO" id="GO:0016757">
    <property type="term" value="F:glycosyltransferase activity"/>
    <property type="evidence" value="ECO:0007669"/>
    <property type="project" value="UniProtKB-KW"/>
</dbReference>
<protein>
    <submittedName>
        <fullName evidence="6">Glycosyltransferase family 1 protein</fullName>
    </submittedName>
</protein>
<evidence type="ECO:0000259" key="3">
    <source>
        <dbReference type="Pfam" id="PF00534"/>
    </source>
</evidence>
<name>A0A3N0J186_9ACTN</name>
<sequence length="389" mass="42450">MSAKRSDADQTIVFFSANYPPHTGGVETYTCNLARTCVAMGYRAVVVCLNNCSAAPYEIDECGVEVFRLPCHSAFKSRYPLANKTNEYRSLIEKLERVSVDYVIVNTRFYPLSLFGVRFARKRSITPIVIEHGSAHLTLNNPILDTALAGVEHALSAIIKRSEPRFYAVSEAGSAWLRHFGIESSGELHNAIDASSFESMRSSRDYRHEEGIGESELLLVSVGRLVPEKGVPALLGAMDALQDEPIWCLFAGDGPLRASVEQCGLPHVRALGNLNKQDVAALLCQANALCLPSRSEGFATSLLEAAACGTPSIVTRVGGVAELIPNETFGTVLENADATSIERALRTAIENNSELVSQGRRVRQRVSDLFNWQQTAEDALRACEDAQRS</sequence>
<gene>
    <name evidence="5" type="ORF">C1876_04405</name>
    <name evidence="6" type="ORF">DMP09_04830</name>
</gene>
<accession>A0A3N0J186</accession>
<evidence type="ECO:0000256" key="1">
    <source>
        <dbReference type="ARBA" id="ARBA00022676"/>
    </source>
</evidence>
<dbReference type="OrthoDB" id="9802525at2"/>
<organism evidence="6 8">
    <name type="scientific">Eggerthella sinensis</name>
    <dbReference type="NCBI Taxonomy" id="242230"/>
    <lineage>
        <taxon>Bacteria</taxon>
        <taxon>Bacillati</taxon>
        <taxon>Actinomycetota</taxon>
        <taxon>Coriobacteriia</taxon>
        <taxon>Eggerthellales</taxon>
        <taxon>Eggerthellaceae</taxon>
        <taxon>Eggerthella</taxon>
    </lineage>
</organism>
<evidence type="ECO:0000313" key="8">
    <source>
        <dbReference type="Proteomes" id="UP000270112"/>
    </source>
</evidence>
<dbReference type="RefSeq" id="WP_114545503.1">
    <property type="nucleotide sequence ID" value="NZ_JAJCHC010000004.1"/>
</dbReference>
<dbReference type="InterPro" id="IPR001296">
    <property type="entry name" value="Glyco_trans_1"/>
</dbReference>
<dbReference type="PANTHER" id="PTHR45947">
    <property type="entry name" value="SULFOQUINOVOSYL TRANSFERASE SQD2"/>
    <property type="match status" value="1"/>
</dbReference>
<dbReference type="SUPFAM" id="SSF53756">
    <property type="entry name" value="UDP-Glycosyltransferase/glycogen phosphorylase"/>
    <property type="match status" value="1"/>
</dbReference>
<dbReference type="EMBL" id="QICC01000012">
    <property type="protein sequence ID" value="RNM42460.1"/>
    <property type="molecule type" value="Genomic_DNA"/>
</dbReference>
<keyword evidence="7" id="KW-1185">Reference proteome</keyword>
<dbReference type="Pfam" id="PF13439">
    <property type="entry name" value="Glyco_transf_4"/>
    <property type="match status" value="1"/>
</dbReference>
<dbReference type="Proteomes" id="UP000270112">
    <property type="component" value="Unassembled WGS sequence"/>
</dbReference>